<dbReference type="PANTHER" id="PTHR33606">
    <property type="entry name" value="PROTEIN YCII"/>
    <property type="match status" value="1"/>
</dbReference>
<dbReference type="Pfam" id="PF03795">
    <property type="entry name" value="YCII"/>
    <property type="match status" value="1"/>
</dbReference>
<protein>
    <submittedName>
        <fullName evidence="3">Uncharacterized protein YciI</fullName>
    </submittedName>
</protein>
<dbReference type="RefSeq" id="WP_354227922.1">
    <property type="nucleotide sequence ID" value="NZ_JBEPSN010000002.1"/>
</dbReference>
<dbReference type="PANTHER" id="PTHR33606:SF3">
    <property type="entry name" value="PROTEIN YCII"/>
    <property type="match status" value="1"/>
</dbReference>
<reference evidence="3 4" key="1">
    <citation type="submission" date="2024-06" db="EMBL/GenBank/DDBJ databases">
        <title>Sorghum-associated microbial communities from plants grown in Nebraska, USA.</title>
        <authorList>
            <person name="Schachtman D."/>
        </authorList>
    </citation>
    <scope>NUCLEOTIDE SEQUENCE [LARGE SCALE GENOMIC DNA]</scope>
    <source>
        <strain evidence="3 4">3552</strain>
    </source>
</reference>
<dbReference type="EMBL" id="JBEPSN010000002">
    <property type="protein sequence ID" value="MET4539583.1"/>
    <property type="molecule type" value="Genomic_DNA"/>
</dbReference>
<dbReference type="Proteomes" id="UP001549307">
    <property type="component" value="Unassembled WGS sequence"/>
</dbReference>
<dbReference type="InterPro" id="IPR051807">
    <property type="entry name" value="Sec-metab_biosynth-assoc"/>
</dbReference>
<dbReference type="GeneID" id="92752305"/>
<evidence type="ECO:0000313" key="4">
    <source>
        <dbReference type="Proteomes" id="UP001549307"/>
    </source>
</evidence>
<organism evidence="3 4">
    <name type="scientific">Arthrobacter bambusae</name>
    <dbReference type="NCBI Taxonomy" id="1338426"/>
    <lineage>
        <taxon>Bacteria</taxon>
        <taxon>Bacillati</taxon>
        <taxon>Actinomycetota</taxon>
        <taxon>Actinomycetes</taxon>
        <taxon>Micrococcales</taxon>
        <taxon>Micrococcaceae</taxon>
        <taxon>Arthrobacter</taxon>
    </lineage>
</organism>
<feature type="domain" description="YCII-related" evidence="2">
    <location>
        <begin position="7"/>
        <end position="88"/>
    </location>
</feature>
<dbReference type="InterPro" id="IPR005545">
    <property type="entry name" value="YCII"/>
</dbReference>
<sequence>MATFAVTYAYSDSTSAGRDTVRPAHVEFLKAQFDGGRLLKSGPFGPEESPGALLIIASDSKADVEALMDQDPFHQAGLIEERTVRQWNIFFGAEAPPVAIQPAAQSAAQSAAQN</sequence>
<dbReference type="SUPFAM" id="SSF54909">
    <property type="entry name" value="Dimeric alpha+beta barrel"/>
    <property type="match status" value="1"/>
</dbReference>
<keyword evidence="4" id="KW-1185">Reference proteome</keyword>
<evidence type="ECO:0000256" key="1">
    <source>
        <dbReference type="ARBA" id="ARBA00007689"/>
    </source>
</evidence>
<dbReference type="Gene3D" id="3.30.70.1060">
    <property type="entry name" value="Dimeric alpha+beta barrel"/>
    <property type="match status" value="1"/>
</dbReference>
<accession>A0ABV2P4A2</accession>
<evidence type="ECO:0000259" key="2">
    <source>
        <dbReference type="Pfam" id="PF03795"/>
    </source>
</evidence>
<comment type="caution">
    <text evidence="3">The sequence shown here is derived from an EMBL/GenBank/DDBJ whole genome shotgun (WGS) entry which is preliminary data.</text>
</comment>
<proteinExistence type="inferred from homology"/>
<gene>
    <name evidence="3" type="ORF">ABIE37_001355</name>
</gene>
<name>A0ABV2P4A2_9MICC</name>
<comment type="similarity">
    <text evidence="1">Belongs to the YciI family.</text>
</comment>
<evidence type="ECO:0000313" key="3">
    <source>
        <dbReference type="EMBL" id="MET4539583.1"/>
    </source>
</evidence>
<dbReference type="InterPro" id="IPR011008">
    <property type="entry name" value="Dimeric_a/b-barrel"/>
</dbReference>